<proteinExistence type="predicted"/>
<gene>
    <name evidence="1" type="primary">yegE</name>
    <name evidence="1" type="ORF">FVB9532_01385</name>
</gene>
<keyword evidence="1" id="KW-0548">Nucleotidyltransferase</keyword>
<keyword evidence="2" id="KW-1185">Reference proteome</keyword>
<comment type="caution">
    <text evidence="1">The sequence shown here is derived from an EMBL/GenBank/DDBJ whole genome shotgun (WGS) entry which is preliminary data.</text>
</comment>
<evidence type="ECO:0000313" key="1">
    <source>
        <dbReference type="EMBL" id="VVV00120.1"/>
    </source>
</evidence>
<sequence>MNTQDDYIDLLNKTSQFANMGSWKVDLIEDKLYWCPITKKIHEVSHDFKCSIQQALNFYKDPVSKKATSIAYQRAIKKHQEYDIKVKITTAKNKEKWVRSIGIPVISEGKCIKVYGVFQDITEQETQYQELKRQMSLLNDMFLNSHMGVSFADLDGNLFKANRGLCNIFGYEEKEMLTKSFQDLTHPEDLDFSLTYIQQLIDGEKTYHTTEKRYKHKSGKTIYGFLYLSMIKDSFGKPLHFMSQIIDLTQQYETNKKLKSYLNVTTDQNKRLLNFAHIVSHNLRSHSSNLKMLLNLLKIENPELEDNEVIAMVNQSVNNLSETILHLNEVVMIQTSDRKNVRNLNLKEYIVNTIETLSAIIKENDCEIIDTIEEDLAVNFVPAYLESILLNLISNSIKYKSKERRLKLNLFVKKKKKYLILYVQDNGLGINLEDHKKSLFGMYKTFHNHEDSRGIGLFITKNQIEAMGGKIEVESQVDKGSTFKVYFKNEA</sequence>
<dbReference type="EMBL" id="CABVMM010000004">
    <property type="protein sequence ID" value="VVV00120.1"/>
    <property type="molecule type" value="Genomic_DNA"/>
</dbReference>
<dbReference type="Proteomes" id="UP000356253">
    <property type="component" value="Unassembled WGS sequence"/>
</dbReference>
<protein>
    <submittedName>
        <fullName evidence="1">Diguanylate cyclase YegE</fullName>
        <ecNumber evidence="1">2.7.7.65</ecNumber>
    </submittedName>
</protein>
<accession>A0AC61Y6T5</accession>
<name>A0AC61Y6T5_9FLAO</name>
<organism evidence="1 2">
    <name type="scientific">Mesonia oceanica</name>
    <dbReference type="NCBI Taxonomy" id="2687242"/>
    <lineage>
        <taxon>Bacteria</taxon>
        <taxon>Pseudomonadati</taxon>
        <taxon>Bacteroidota</taxon>
        <taxon>Flavobacteriia</taxon>
        <taxon>Flavobacteriales</taxon>
        <taxon>Flavobacteriaceae</taxon>
        <taxon>Mesonia</taxon>
    </lineage>
</organism>
<evidence type="ECO:0000313" key="2">
    <source>
        <dbReference type="Proteomes" id="UP000356253"/>
    </source>
</evidence>
<dbReference type="EC" id="2.7.7.65" evidence="1"/>
<reference evidence="1" key="1">
    <citation type="submission" date="2019-09" db="EMBL/GenBank/DDBJ databases">
        <authorList>
            <person name="Rodrigo-Torres L."/>
            <person name="Arahal R. D."/>
            <person name="Lucena T."/>
        </authorList>
    </citation>
    <scope>NUCLEOTIDE SEQUENCE</scope>
    <source>
        <strain evidence="1">ISS653</strain>
    </source>
</reference>
<keyword evidence="1" id="KW-0808">Transferase</keyword>